<accession>A0A8H6LSW8</accession>
<keyword evidence="2" id="KW-1185">Reference proteome</keyword>
<dbReference type="AlphaFoldDB" id="A0A8H6LSW8"/>
<organism evidence="1 2">
    <name type="scientific">Ephemerocybe angulata</name>
    <dbReference type="NCBI Taxonomy" id="980116"/>
    <lineage>
        <taxon>Eukaryota</taxon>
        <taxon>Fungi</taxon>
        <taxon>Dikarya</taxon>
        <taxon>Basidiomycota</taxon>
        <taxon>Agaricomycotina</taxon>
        <taxon>Agaricomycetes</taxon>
        <taxon>Agaricomycetidae</taxon>
        <taxon>Agaricales</taxon>
        <taxon>Agaricineae</taxon>
        <taxon>Psathyrellaceae</taxon>
        <taxon>Ephemerocybe</taxon>
    </lineage>
</organism>
<evidence type="ECO:0000313" key="1">
    <source>
        <dbReference type="EMBL" id="KAF6741470.1"/>
    </source>
</evidence>
<gene>
    <name evidence="1" type="ORF">DFP72DRAFT_943945</name>
</gene>
<proteinExistence type="predicted"/>
<comment type="caution">
    <text evidence="1">The sequence shown here is derived from an EMBL/GenBank/DDBJ whole genome shotgun (WGS) entry which is preliminary data.</text>
</comment>
<protein>
    <submittedName>
        <fullName evidence="1">Uncharacterized protein</fullName>
    </submittedName>
</protein>
<name>A0A8H6LSW8_9AGAR</name>
<evidence type="ECO:0000313" key="2">
    <source>
        <dbReference type="Proteomes" id="UP000521943"/>
    </source>
</evidence>
<dbReference type="EMBL" id="JACGCI010000243">
    <property type="protein sequence ID" value="KAF6741470.1"/>
    <property type="molecule type" value="Genomic_DNA"/>
</dbReference>
<sequence length="91" mass="9331">ALAPALLCLSGVSASVRLSPSSPPTAGRSLAPLPSVPTCHEWPTCRALGMRGVLGRVPHCASLHVCRSIRVAGIAWQRQLAGGLQVGVVSL</sequence>
<dbReference type="Proteomes" id="UP000521943">
    <property type="component" value="Unassembled WGS sequence"/>
</dbReference>
<feature type="non-terminal residue" evidence="1">
    <location>
        <position position="91"/>
    </location>
</feature>
<reference evidence="1 2" key="1">
    <citation type="submission" date="2020-07" db="EMBL/GenBank/DDBJ databases">
        <title>Comparative genomics of pyrophilous fungi reveals a link between fire events and developmental genes.</title>
        <authorList>
            <consortium name="DOE Joint Genome Institute"/>
            <person name="Steindorff A.S."/>
            <person name="Carver A."/>
            <person name="Calhoun S."/>
            <person name="Stillman K."/>
            <person name="Liu H."/>
            <person name="Lipzen A."/>
            <person name="Pangilinan J."/>
            <person name="Labutti K."/>
            <person name="Bruns T.D."/>
            <person name="Grigoriev I.V."/>
        </authorList>
    </citation>
    <scope>NUCLEOTIDE SEQUENCE [LARGE SCALE GENOMIC DNA]</scope>
    <source>
        <strain evidence="1 2">CBS 144469</strain>
    </source>
</reference>